<comment type="caution">
    <text evidence="6">Lacks conserved residue(s) required for the propagation of feature annotation.</text>
</comment>
<dbReference type="AlphaFoldDB" id="A0AAE3QPL3"/>
<dbReference type="PROSITE" id="PS51755">
    <property type="entry name" value="OMPR_PHOB"/>
    <property type="match status" value="1"/>
</dbReference>
<dbReference type="InterPro" id="IPR011006">
    <property type="entry name" value="CheY-like_superfamily"/>
</dbReference>
<evidence type="ECO:0000259" key="8">
    <source>
        <dbReference type="PROSITE" id="PS50110"/>
    </source>
</evidence>
<dbReference type="PROSITE" id="PS50110">
    <property type="entry name" value="RESPONSE_REGULATORY"/>
    <property type="match status" value="1"/>
</dbReference>
<dbReference type="GO" id="GO:0005829">
    <property type="term" value="C:cytosol"/>
    <property type="evidence" value="ECO:0007669"/>
    <property type="project" value="TreeGrafter"/>
</dbReference>
<protein>
    <submittedName>
        <fullName evidence="10">Response regulator transcription factor</fullName>
    </submittedName>
</protein>
<dbReference type="GO" id="GO:0000156">
    <property type="term" value="F:phosphorelay response regulator activity"/>
    <property type="evidence" value="ECO:0007669"/>
    <property type="project" value="TreeGrafter"/>
</dbReference>
<dbReference type="PANTHER" id="PTHR48111">
    <property type="entry name" value="REGULATOR OF RPOS"/>
    <property type="match status" value="1"/>
</dbReference>
<comment type="caution">
    <text evidence="10">The sequence shown here is derived from an EMBL/GenBank/DDBJ whole genome shotgun (WGS) entry which is preliminary data.</text>
</comment>
<keyword evidence="2" id="KW-0902">Two-component regulatory system</keyword>
<reference evidence="10" key="1">
    <citation type="submission" date="2023-05" db="EMBL/GenBank/DDBJ databases">
        <authorList>
            <person name="Zhang X."/>
        </authorList>
    </citation>
    <scope>NUCLEOTIDE SEQUENCE</scope>
    <source>
        <strain evidence="10">YF14B1</strain>
    </source>
</reference>
<dbReference type="Proteomes" id="UP001241110">
    <property type="component" value="Unassembled WGS sequence"/>
</dbReference>
<evidence type="ECO:0000313" key="11">
    <source>
        <dbReference type="Proteomes" id="UP001241110"/>
    </source>
</evidence>
<dbReference type="Gene3D" id="3.40.50.2300">
    <property type="match status" value="1"/>
</dbReference>
<dbReference type="InterPro" id="IPR039420">
    <property type="entry name" value="WalR-like"/>
</dbReference>
<dbReference type="CDD" id="cd00156">
    <property type="entry name" value="REC"/>
    <property type="match status" value="1"/>
</dbReference>
<dbReference type="SUPFAM" id="SSF52172">
    <property type="entry name" value="CheY-like"/>
    <property type="match status" value="1"/>
</dbReference>
<dbReference type="Gene3D" id="1.10.10.10">
    <property type="entry name" value="Winged helix-like DNA-binding domain superfamily/Winged helix DNA-binding domain"/>
    <property type="match status" value="1"/>
</dbReference>
<dbReference type="GO" id="GO:0006355">
    <property type="term" value="P:regulation of DNA-templated transcription"/>
    <property type="evidence" value="ECO:0007669"/>
    <property type="project" value="InterPro"/>
</dbReference>
<dbReference type="InterPro" id="IPR036388">
    <property type="entry name" value="WH-like_DNA-bd_sf"/>
</dbReference>
<dbReference type="Pfam" id="PF00486">
    <property type="entry name" value="Trans_reg_C"/>
    <property type="match status" value="1"/>
</dbReference>
<dbReference type="CDD" id="cd00383">
    <property type="entry name" value="trans_reg_C"/>
    <property type="match status" value="1"/>
</dbReference>
<gene>
    <name evidence="10" type="ORF">QNI16_18780</name>
</gene>
<dbReference type="InterPro" id="IPR016032">
    <property type="entry name" value="Sig_transdc_resp-reg_C-effctor"/>
</dbReference>
<evidence type="ECO:0000256" key="6">
    <source>
        <dbReference type="PROSITE-ProRule" id="PRU00169"/>
    </source>
</evidence>
<evidence type="ECO:0000256" key="7">
    <source>
        <dbReference type="PROSITE-ProRule" id="PRU01091"/>
    </source>
</evidence>
<organism evidence="10 11">
    <name type="scientific">Xanthocytophaga flava</name>
    <dbReference type="NCBI Taxonomy" id="3048013"/>
    <lineage>
        <taxon>Bacteria</taxon>
        <taxon>Pseudomonadati</taxon>
        <taxon>Bacteroidota</taxon>
        <taxon>Cytophagia</taxon>
        <taxon>Cytophagales</taxon>
        <taxon>Rhodocytophagaceae</taxon>
        <taxon>Xanthocytophaga</taxon>
    </lineage>
</organism>
<feature type="DNA-binding region" description="OmpR/PhoB-type" evidence="7">
    <location>
        <begin position="127"/>
        <end position="221"/>
    </location>
</feature>
<keyword evidence="3" id="KW-0805">Transcription regulation</keyword>
<dbReference type="GO" id="GO:0000976">
    <property type="term" value="F:transcription cis-regulatory region binding"/>
    <property type="evidence" value="ECO:0007669"/>
    <property type="project" value="TreeGrafter"/>
</dbReference>
<name>A0AAE3QPL3_9BACT</name>
<dbReference type="SMART" id="SM00862">
    <property type="entry name" value="Trans_reg_C"/>
    <property type="match status" value="1"/>
</dbReference>
<evidence type="ECO:0000256" key="2">
    <source>
        <dbReference type="ARBA" id="ARBA00023012"/>
    </source>
</evidence>
<keyword evidence="1" id="KW-0597">Phosphoprotein</keyword>
<dbReference type="InterPro" id="IPR001867">
    <property type="entry name" value="OmpR/PhoB-type_DNA-bd"/>
</dbReference>
<evidence type="ECO:0000256" key="3">
    <source>
        <dbReference type="ARBA" id="ARBA00023015"/>
    </source>
</evidence>
<proteinExistence type="predicted"/>
<dbReference type="InterPro" id="IPR001789">
    <property type="entry name" value="Sig_transdc_resp-reg_receiver"/>
</dbReference>
<evidence type="ECO:0000256" key="4">
    <source>
        <dbReference type="ARBA" id="ARBA00023125"/>
    </source>
</evidence>
<dbReference type="SUPFAM" id="SSF46894">
    <property type="entry name" value="C-terminal effector domain of the bipartite response regulators"/>
    <property type="match status" value="1"/>
</dbReference>
<evidence type="ECO:0000256" key="5">
    <source>
        <dbReference type="ARBA" id="ARBA00023163"/>
    </source>
</evidence>
<keyword evidence="4 7" id="KW-0238">DNA-binding</keyword>
<dbReference type="RefSeq" id="WP_313981810.1">
    <property type="nucleotide sequence ID" value="NZ_JASJOS010000008.1"/>
</dbReference>
<dbReference type="GO" id="GO:0032993">
    <property type="term" value="C:protein-DNA complex"/>
    <property type="evidence" value="ECO:0007669"/>
    <property type="project" value="TreeGrafter"/>
</dbReference>
<feature type="domain" description="Response regulatory" evidence="8">
    <location>
        <begin position="4"/>
        <end position="118"/>
    </location>
</feature>
<dbReference type="EMBL" id="JASJOS010000008">
    <property type="protein sequence ID" value="MDJ1482556.1"/>
    <property type="molecule type" value="Genomic_DNA"/>
</dbReference>
<evidence type="ECO:0000256" key="1">
    <source>
        <dbReference type="ARBA" id="ARBA00022553"/>
    </source>
</evidence>
<evidence type="ECO:0000313" key="10">
    <source>
        <dbReference type="EMBL" id="MDJ1482556.1"/>
    </source>
</evidence>
<keyword evidence="5" id="KW-0804">Transcription</keyword>
<evidence type="ECO:0000259" key="9">
    <source>
        <dbReference type="PROSITE" id="PS51755"/>
    </source>
</evidence>
<dbReference type="PANTHER" id="PTHR48111:SF1">
    <property type="entry name" value="TWO-COMPONENT RESPONSE REGULATOR ORR33"/>
    <property type="match status" value="1"/>
</dbReference>
<feature type="domain" description="OmpR/PhoB-type" evidence="9">
    <location>
        <begin position="127"/>
        <end position="221"/>
    </location>
</feature>
<sequence length="221" mass="25233">MNYKILLIEPESSVTEFFHSILPAHLYTIKSVSNQSALEKKVQKWQPDLIIVGDASYNSLELLTTLSTNPATASIFLVMIVEQACREKEAEAFDKGADAFWIKPLPKQATLKRTEALLKRKTRLTSLEELQIGEILISKDAFTVKRSTQIIDLTQMEVSILWFLATHPNQVFSRQEIATYLSSDKTTTDNRSIDVHILSLRQKIGAEYIVTRRKRGYLFKL</sequence>
<accession>A0AAE3QPL3</accession>